<comment type="caution">
    <text evidence="1">The sequence shown here is derived from an EMBL/GenBank/DDBJ whole genome shotgun (WGS) entry which is preliminary data.</text>
</comment>
<evidence type="ECO:0000313" key="1">
    <source>
        <dbReference type="EMBL" id="HCM32195.1"/>
    </source>
</evidence>
<dbReference type="AlphaFoldDB" id="A0A3D3G2R6"/>
<reference evidence="1 2" key="1">
    <citation type="journal article" date="2018" name="Nat. Biotechnol.">
        <title>A standardized bacterial taxonomy based on genome phylogeny substantially revises the tree of life.</title>
        <authorList>
            <person name="Parks D.H."/>
            <person name="Chuvochina M."/>
            <person name="Waite D.W."/>
            <person name="Rinke C."/>
            <person name="Skarshewski A."/>
            <person name="Chaumeil P.A."/>
            <person name="Hugenholtz P."/>
        </authorList>
    </citation>
    <scope>NUCLEOTIDE SEQUENCE [LARGE SCALE GENOMIC DNA]</scope>
    <source>
        <strain evidence="1">UBA10045</strain>
    </source>
</reference>
<dbReference type="EMBL" id="DPXL01000157">
    <property type="protein sequence ID" value="HCM32195.1"/>
    <property type="molecule type" value="Genomic_DNA"/>
</dbReference>
<gene>
    <name evidence="1" type="ORF">DIC32_12635</name>
</gene>
<evidence type="ECO:0000313" key="2">
    <source>
        <dbReference type="Proteomes" id="UP000262257"/>
    </source>
</evidence>
<organism evidence="1 2">
    <name type="scientific">Acinetobacter radioresistens</name>
    <dbReference type="NCBI Taxonomy" id="40216"/>
    <lineage>
        <taxon>Bacteria</taxon>
        <taxon>Pseudomonadati</taxon>
        <taxon>Pseudomonadota</taxon>
        <taxon>Gammaproteobacteria</taxon>
        <taxon>Moraxellales</taxon>
        <taxon>Moraxellaceae</taxon>
        <taxon>Acinetobacter</taxon>
    </lineage>
</organism>
<name>A0A3D3G2R6_ACIRA</name>
<sequence>MIGHERKILATLGIDVWIARGTVSARLGNMSIWRDQTARVEPLSFHDHVKNVKPDSATENLQKKITDIVEQVAIDTLPPQAEKEHLPAATSKDANAVEAINPIVEVEAFSVQAYSLAHCTILINATRLTEPQQQLWLNIQRSLSGQYSLLEWPFPLPNFQDNRGVGCYVQGFIDAIAYEKSVLSLGDIPYLNHSKVIRLASLQEMLDKPLLKKRLWQFMYKKME</sequence>
<dbReference type="RefSeq" id="WP_284908748.1">
    <property type="nucleotide sequence ID" value="NZ_JASPBZ010000008.1"/>
</dbReference>
<proteinExistence type="predicted"/>
<dbReference type="Proteomes" id="UP000262257">
    <property type="component" value="Unassembled WGS sequence"/>
</dbReference>
<accession>A0A3D3G2R6</accession>
<protein>
    <submittedName>
        <fullName evidence="1">Uncharacterized protein</fullName>
    </submittedName>
</protein>